<protein>
    <recommendedName>
        <fullName evidence="3">Ribosome-recycling factor</fullName>
        <shortName evidence="3">RRF</shortName>
    </recommendedName>
    <alternativeName>
        <fullName evidence="3">Ribosome-releasing factor</fullName>
    </alternativeName>
</protein>
<name>A0ABS1KQX2_9BACT</name>
<dbReference type="SUPFAM" id="SSF55194">
    <property type="entry name" value="Ribosome recycling factor, RRF"/>
    <property type="match status" value="1"/>
</dbReference>
<evidence type="ECO:0000256" key="1">
    <source>
        <dbReference type="ARBA" id="ARBA00005912"/>
    </source>
</evidence>
<keyword evidence="6" id="KW-1185">Reference proteome</keyword>
<dbReference type="NCBIfam" id="TIGR00496">
    <property type="entry name" value="frr"/>
    <property type="match status" value="1"/>
</dbReference>
<evidence type="ECO:0000313" key="5">
    <source>
        <dbReference type="EMBL" id="MBL0741841.1"/>
    </source>
</evidence>
<dbReference type="Gene3D" id="1.10.132.20">
    <property type="entry name" value="Ribosome-recycling factor"/>
    <property type="match status" value="1"/>
</dbReference>
<dbReference type="PANTHER" id="PTHR20982">
    <property type="entry name" value="RIBOSOME RECYCLING FACTOR"/>
    <property type="match status" value="1"/>
</dbReference>
<comment type="caution">
    <text evidence="5">The sequence shown here is derived from an EMBL/GenBank/DDBJ whole genome shotgun (WGS) entry which is preliminary data.</text>
</comment>
<evidence type="ECO:0000256" key="2">
    <source>
        <dbReference type="ARBA" id="ARBA00022917"/>
    </source>
</evidence>
<evidence type="ECO:0000313" key="6">
    <source>
        <dbReference type="Proteomes" id="UP000613030"/>
    </source>
</evidence>
<dbReference type="InterPro" id="IPR023584">
    <property type="entry name" value="Ribosome_recyc_fac_dom"/>
</dbReference>
<evidence type="ECO:0000256" key="3">
    <source>
        <dbReference type="HAMAP-Rule" id="MF_00040"/>
    </source>
</evidence>
<comment type="subcellular location">
    <subcellularLocation>
        <location evidence="3">Cytoplasm</location>
    </subcellularLocation>
</comment>
<dbReference type="CDD" id="cd00520">
    <property type="entry name" value="RRF"/>
    <property type="match status" value="1"/>
</dbReference>
<reference evidence="5 6" key="1">
    <citation type="submission" date="2021-01" db="EMBL/GenBank/DDBJ databases">
        <title>Chryseolinea sp. Jin1 Genome sequencing and assembly.</title>
        <authorList>
            <person name="Kim I."/>
        </authorList>
    </citation>
    <scope>NUCLEOTIDE SEQUENCE [LARGE SCALE GENOMIC DNA]</scope>
    <source>
        <strain evidence="5 6">Jin1</strain>
    </source>
</reference>
<comment type="function">
    <text evidence="3">Responsible for the release of ribosomes from messenger RNA at the termination of protein biosynthesis. May increase the efficiency of translation by recycling ribosomes from one round of translation to another.</text>
</comment>
<dbReference type="Gene3D" id="3.30.1360.40">
    <property type="match status" value="1"/>
</dbReference>
<dbReference type="PANTHER" id="PTHR20982:SF3">
    <property type="entry name" value="MITOCHONDRIAL RIBOSOME RECYCLING FACTOR PSEUDO 1"/>
    <property type="match status" value="1"/>
</dbReference>
<sequence>MDEIEMFLEEAKELMGKAFAHVGQELTKIRAGKANPTMLDGVMVSYYGAMTPLHQVASLTTPDPRTIFIKPWERGTIPDIERAIINSNLGLNPQNDGQQVIINVPMLTEERRKQLVKQVGQECEHGKVSIRNIRKETNEQLKKIKGVSEDDVKNAEETVQKLTDDYIIKIDGVMKKKEVEIMTV</sequence>
<organism evidence="5 6">
    <name type="scientific">Chryseolinea lacunae</name>
    <dbReference type="NCBI Taxonomy" id="2801331"/>
    <lineage>
        <taxon>Bacteria</taxon>
        <taxon>Pseudomonadati</taxon>
        <taxon>Bacteroidota</taxon>
        <taxon>Cytophagia</taxon>
        <taxon>Cytophagales</taxon>
        <taxon>Fulvivirgaceae</taxon>
        <taxon>Chryseolinea</taxon>
    </lineage>
</organism>
<feature type="domain" description="Ribosome recycling factor" evidence="4">
    <location>
        <begin position="24"/>
        <end position="182"/>
    </location>
</feature>
<dbReference type="InterPro" id="IPR036191">
    <property type="entry name" value="RRF_sf"/>
</dbReference>
<keyword evidence="3" id="KW-0963">Cytoplasm</keyword>
<keyword evidence="2 3" id="KW-0648">Protein biosynthesis</keyword>
<gene>
    <name evidence="3 5" type="primary">frr</name>
    <name evidence="5" type="ORF">JI741_11465</name>
</gene>
<accession>A0ABS1KQX2</accession>
<comment type="similarity">
    <text evidence="1 3">Belongs to the RRF family.</text>
</comment>
<dbReference type="RefSeq" id="WP_202009390.1">
    <property type="nucleotide sequence ID" value="NZ_JAERRB010000003.1"/>
</dbReference>
<dbReference type="HAMAP" id="MF_00040">
    <property type="entry name" value="RRF"/>
    <property type="match status" value="1"/>
</dbReference>
<dbReference type="InterPro" id="IPR002661">
    <property type="entry name" value="Ribosome_recyc_fac"/>
</dbReference>
<evidence type="ECO:0000259" key="4">
    <source>
        <dbReference type="Pfam" id="PF01765"/>
    </source>
</evidence>
<proteinExistence type="inferred from homology"/>
<dbReference type="EMBL" id="JAERRB010000003">
    <property type="protein sequence ID" value="MBL0741841.1"/>
    <property type="molecule type" value="Genomic_DNA"/>
</dbReference>
<dbReference type="Proteomes" id="UP000613030">
    <property type="component" value="Unassembled WGS sequence"/>
</dbReference>
<dbReference type="Pfam" id="PF01765">
    <property type="entry name" value="RRF"/>
    <property type="match status" value="1"/>
</dbReference>